<keyword evidence="2" id="KW-1133">Transmembrane helix</keyword>
<dbReference type="EMBL" id="WNKU01000012">
    <property type="protein sequence ID" value="MTV49603.1"/>
    <property type="molecule type" value="Genomic_DNA"/>
</dbReference>
<protein>
    <submittedName>
        <fullName evidence="3">DUF4349 domain-containing protein</fullName>
    </submittedName>
</protein>
<dbReference type="RefSeq" id="WP_155476700.1">
    <property type="nucleotide sequence ID" value="NZ_WNKU01000012.1"/>
</dbReference>
<evidence type="ECO:0000313" key="3">
    <source>
        <dbReference type="EMBL" id="MTV49603.1"/>
    </source>
</evidence>
<dbReference type="AlphaFoldDB" id="A0A6I3SL24"/>
<sequence>MNSRHDIADWDEIGMVLQSLAEPVEPPEGFAAGVMRRLEPPPQRLWDRIYRKGNRSIAVAAAVVALVGAAIPLATRIPPQAPMVADGTAVGDGAHVENSALSTMPVQPDGLHSQEASVSTKLLPPPAEPVNPVNSTENRTSSPSGKGSVSGVHPEPQPLSPGRVKTAQSESHAVFLSKARVITSHIVKIAVDDIDAARSSLASLASQSGSNVSNISAQDEKGQPVVVLRFTASGDASSSVLNQVGALGTIISSKVETQDISARFDSTLEQQRQLMAQRDSVTDGEKKSQLDQQIASIQDQLTKWDEEANRHVFMVWLQTKEVR</sequence>
<keyword evidence="2" id="KW-0812">Transmembrane</keyword>
<keyword evidence="2" id="KW-0472">Membrane</keyword>
<evidence type="ECO:0000313" key="4">
    <source>
        <dbReference type="Proteomes" id="UP000430670"/>
    </source>
</evidence>
<comment type="caution">
    <text evidence="3">The sequence shown here is derived from an EMBL/GenBank/DDBJ whole genome shotgun (WGS) entry which is preliminary data.</text>
</comment>
<feature type="transmembrane region" description="Helical" evidence="2">
    <location>
        <begin position="57"/>
        <end position="75"/>
    </location>
</feature>
<dbReference type="Proteomes" id="UP000430670">
    <property type="component" value="Unassembled WGS sequence"/>
</dbReference>
<accession>A0A6I3SL24</accession>
<name>A0A6I3SL24_HELMO</name>
<organism evidence="3 4">
    <name type="scientific">Heliobacterium mobile</name>
    <name type="common">Heliobacillus mobilis</name>
    <dbReference type="NCBI Taxonomy" id="28064"/>
    <lineage>
        <taxon>Bacteria</taxon>
        <taxon>Bacillati</taxon>
        <taxon>Bacillota</taxon>
        <taxon>Clostridia</taxon>
        <taxon>Eubacteriales</taxon>
        <taxon>Heliobacteriaceae</taxon>
        <taxon>Heliobacterium</taxon>
    </lineage>
</organism>
<reference evidence="3 4" key="1">
    <citation type="submission" date="2019-11" db="EMBL/GenBank/DDBJ databases">
        <title>Whole-genome sequence of a the green, strictly anaerobic photosynthetic bacterium Heliobacillus mobilis DSM 6151.</title>
        <authorList>
            <person name="Kyndt J.A."/>
            <person name="Meyer T.E."/>
        </authorList>
    </citation>
    <scope>NUCLEOTIDE SEQUENCE [LARGE SCALE GENOMIC DNA]</scope>
    <source>
        <strain evidence="3 4">DSM 6151</strain>
    </source>
</reference>
<keyword evidence="4" id="KW-1185">Reference proteome</keyword>
<gene>
    <name evidence="3" type="ORF">GJ688_11505</name>
</gene>
<feature type="region of interest" description="Disordered" evidence="1">
    <location>
        <begin position="103"/>
        <end position="166"/>
    </location>
</feature>
<proteinExistence type="predicted"/>
<feature type="compositionally biased region" description="Low complexity" evidence="1">
    <location>
        <begin position="141"/>
        <end position="152"/>
    </location>
</feature>
<evidence type="ECO:0000256" key="2">
    <source>
        <dbReference type="SAM" id="Phobius"/>
    </source>
</evidence>
<dbReference type="OrthoDB" id="1723545at2"/>
<evidence type="ECO:0000256" key="1">
    <source>
        <dbReference type="SAM" id="MobiDB-lite"/>
    </source>
</evidence>